<feature type="compositionally biased region" description="Basic and acidic residues" evidence="1">
    <location>
        <begin position="25"/>
        <end position="37"/>
    </location>
</feature>
<feature type="region of interest" description="Disordered" evidence="1">
    <location>
        <begin position="1"/>
        <end position="80"/>
    </location>
</feature>
<feature type="non-terminal residue" evidence="2">
    <location>
        <position position="80"/>
    </location>
</feature>
<accession>A0ABR3EIK1</accession>
<evidence type="ECO:0000313" key="3">
    <source>
        <dbReference type="Proteomes" id="UP001465976"/>
    </source>
</evidence>
<name>A0ABR3EIK1_9AGAR</name>
<feature type="compositionally biased region" description="Basic and acidic residues" evidence="1">
    <location>
        <begin position="57"/>
        <end position="72"/>
    </location>
</feature>
<organism evidence="2 3">
    <name type="scientific">Marasmius crinis-equi</name>
    <dbReference type="NCBI Taxonomy" id="585013"/>
    <lineage>
        <taxon>Eukaryota</taxon>
        <taxon>Fungi</taxon>
        <taxon>Dikarya</taxon>
        <taxon>Basidiomycota</taxon>
        <taxon>Agaricomycotina</taxon>
        <taxon>Agaricomycetes</taxon>
        <taxon>Agaricomycetidae</taxon>
        <taxon>Agaricales</taxon>
        <taxon>Marasmiineae</taxon>
        <taxon>Marasmiaceae</taxon>
        <taxon>Marasmius</taxon>
    </lineage>
</organism>
<sequence length="80" mass="9100">MDSSVEEYVVTRKGRGRPKGSKNKKTLERERLARLQEDPEELELVSEAAVEESQEGESEKRGPGRPKKEVGRQKITVTMM</sequence>
<feature type="compositionally biased region" description="Basic residues" evidence="1">
    <location>
        <begin position="12"/>
        <end position="24"/>
    </location>
</feature>
<keyword evidence="3" id="KW-1185">Reference proteome</keyword>
<reference evidence="2 3" key="1">
    <citation type="submission" date="2024-02" db="EMBL/GenBank/DDBJ databases">
        <title>A draft genome for the cacao thread blight pathogen Marasmius crinis-equi.</title>
        <authorList>
            <person name="Cohen S.P."/>
            <person name="Baruah I.K."/>
            <person name="Amoako-Attah I."/>
            <person name="Bukari Y."/>
            <person name="Meinhardt L.W."/>
            <person name="Bailey B.A."/>
        </authorList>
    </citation>
    <scope>NUCLEOTIDE SEQUENCE [LARGE SCALE GENOMIC DNA]</scope>
    <source>
        <strain evidence="2 3">GH-76</strain>
    </source>
</reference>
<dbReference type="EMBL" id="JBAHYK010004755">
    <property type="protein sequence ID" value="KAL0562695.1"/>
    <property type="molecule type" value="Genomic_DNA"/>
</dbReference>
<protein>
    <submittedName>
        <fullName evidence="2">Uncharacterized protein</fullName>
    </submittedName>
</protein>
<evidence type="ECO:0000256" key="1">
    <source>
        <dbReference type="SAM" id="MobiDB-lite"/>
    </source>
</evidence>
<dbReference type="Proteomes" id="UP001465976">
    <property type="component" value="Unassembled WGS sequence"/>
</dbReference>
<evidence type="ECO:0000313" key="2">
    <source>
        <dbReference type="EMBL" id="KAL0562695.1"/>
    </source>
</evidence>
<comment type="caution">
    <text evidence="2">The sequence shown here is derived from an EMBL/GenBank/DDBJ whole genome shotgun (WGS) entry which is preliminary data.</text>
</comment>
<proteinExistence type="predicted"/>
<feature type="compositionally biased region" description="Acidic residues" evidence="1">
    <location>
        <begin position="38"/>
        <end position="56"/>
    </location>
</feature>
<gene>
    <name evidence="2" type="ORF">V5O48_019386</name>
</gene>